<keyword evidence="3" id="KW-1185">Reference proteome</keyword>
<evidence type="ECO:0000313" key="3">
    <source>
        <dbReference type="Proteomes" id="UP000199647"/>
    </source>
</evidence>
<proteinExistence type="predicted"/>
<accession>A0A1H9AW33</accession>
<organism evidence="2 3">
    <name type="scientific">Faunimonas pinastri</name>
    <dbReference type="NCBI Taxonomy" id="1855383"/>
    <lineage>
        <taxon>Bacteria</taxon>
        <taxon>Pseudomonadati</taxon>
        <taxon>Pseudomonadota</taxon>
        <taxon>Alphaproteobacteria</taxon>
        <taxon>Hyphomicrobiales</taxon>
        <taxon>Afifellaceae</taxon>
        <taxon>Faunimonas</taxon>
    </lineage>
</organism>
<dbReference type="AlphaFoldDB" id="A0A1H9AW33"/>
<evidence type="ECO:0000256" key="1">
    <source>
        <dbReference type="SAM" id="MobiDB-lite"/>
    </source>
</evidence>
<dbReference type="RefSeq" id="WP_092495186.1">
    <property type="nucleotide sequence ID" value="NZ_FOFG01000001.1"/>
</dbReference>
<feature type="region of interest" description="Disordered" evidence="1">
    <location>
        <begin position="1"/>
        <end position="89"/>
    </location>
</feature>
<dbReference type="EMBL" id="FOFG01000001">
    <property type="protein sequence ID" value="SEP81022.1"/>
    <property type="molecule type" value="Genomic_DNA"/>
</dbReference>
<dbReference type="OrthoDB" id="7996844at2"/>
<name>A0A1H9AW33_9HYPH</name>
<sequence>MQGKKTHEQFIQSVERKDDVPKPNEPDTALNEEATAGHPPHHPDARESEFAVSEHGMHQETRGQNKHNNPGQTGHKPQKHHSPEEEKEG</sequence>
<evidence type="ECO:0000313" key="2">
    <source>
        <dbReference type="EMBL" id="SEP81022.1"/>
    </source>
</evidence>
<gene>
    <name evidence="2" type="ORF">SAMN05216548_101545</name>
</gene>
<feature type="compositionally biased region" description="Basic and acidic residues" evidence="1">
    <location>
        <begin position="1"/>
        <end position="25"/>
    </location>
</feature>
<reference evidence="2 3" key="1">
    <citation type="submission" date="2016-10" db="EMBL/GenBank/DDBJ databases">
        <authorList>
            <person name="de Groot N.N."/>
        </authorList>
    </citation>
    <scope>NUCLEOTIDE SEQUENCE [LARGE SCALE GENOMIC DNA]</scope>
    <source>
        <strain evidence="2 3">A52C2</strain>
    </source>
</reference>
<protein>
    <submittedName>
        <fullName evidence="2">Uncharacterized protein</fullName>
    </submittedName>
</protein>
<dbReference type="Proteomes" id="UP000199647">
    <property type="component" value="Unassembled WGS sequence"/>
</dbReference>